<dbReference type="EMBL" id="CAMXCT020001888">
    <property type="protein sequence ID" value="CAL1147244.1"/>
    <property type="molecule type" value="Genomic_DNA"/>
</dbReference>
<accession>A0A9P1CKJ6</accession>
<evidence type="ECO:0000313" key="2">
    <source>
        <dbReference type="EMBL" id="CAI3993869.1"/>
    </source>
</evidence>
<feature type="compositionally biased region" description="Basic and acidic residues" evidence="1">
    <location>
        <begin position="191"/>
        <end position="211"/>
    </location>
</feature>
<evidence type="ECO:0000313" key="4">
    <source>
        <dbReference type="Proteomes" id="UP001152797"/>
    </source>
</evidence>
<reference evidence="3" key="2">
    <citation type="submission" date="2024-04" db="EMBL/GenBank/DDBJ databases">
        <authorList>
            <person name="Chen Y."/>
            <person name="Shah S."/>
            <person name="Dougan E. K."/>
            <person name="Thang M."/>
            <person name="Chan C."/>
        </authorList>
    </citation>
    <scope>NUCLEOTIDE SEQUENCE [LARGE SCALE GENOMIC DNA]</scope>
</reference>
<dbReference type="EMBL" id="CAMXCT030001888">
    <property type="protein sequence ID" value="CAL4781181.1"/>
    <property type="molecule type" value="Genomic_DNA"/>
</dbReference>
<sequence length="328" mass="37407">MLRRHQKWPPSSFSSLSEVQQQQFFVACQKQKEESKKSMFSYKSIRDTLISSLAEEKINQKKVETGGTYLPVSVYEARGYKCDEGFKARNPKMWSYGLNEWTFLLAETSVNEAEIKNTIERQIVEAERQVRKRKAVEVEPHEEIANAEKRSTVTDKTEVLDLISDSEDEGAEAKGAANKKLTPKQLEAKMKREADKITKEEKAASQKEESHRKRLLKAVTKKTVSLSSKLSIPLAEALHKASDVMQKAIAEGLEEHDHVKSFKDEMKVIEEYKVKCTQALAFYSKNPNCELSSLPFDNEKQVTTMLKDLAKKGSDIKKNISQARKNKK</sequence>
<proteinExistence type="predicted"/>
<organism evidence="2">
    <name type="scientific">Cladocopium goreaui</name>
    <dbReference type="NCBI Taxonomy" id="2562237"/>
    <lineage>
        <taxon>Eukaryota</taxon>
        <taxon>Sar</taxon>
        <taxon>Alveolata</taxon>
        <taxon>Dinophyceae</taxon>
        <taxon>Suessiales</taxon>
        <taxon>Symbiodiniaceae</taxon>
        <taxon>Cladocopium</taxon>
    </lineage>
</organism>
<keyword evidence="4" id="KW-1185">Reference proteome</keyword>
<feature type="region of interest" description="Disordered" evidence="1">
    <location>
        <begin position="191"/>
        <end position="213"/>
    </location>
</feature>
<gene>
    <name evidence="2" type="ORF">C1SCF055_LOCUS20575</name>
</gene>
<dbReference type="EMBL" id="CAMXCT010001888">
    <property type="protein sequence ID" value="CAI3993869.1"/>
    <property type="molecule type" value="Genomic_DNA"/>
</dbReference>
<reference evidence="2" key="1">
    <citation type="submission" date="2022-10" db="EMBL/GenBank/DDBJ databases">
        <authorList>
            <person name="Chen Y."/>
            <person name="Dougan E. K."/>
            <person name="Chan C."/>
            <person name="Rhodes N."/>
            <person name="Thang M."/>
        </authorList>
    </citation>
    <scope>NUCLEOTIDE SEQUENCE</scope>
</reference>
<name>A0A9P1CKJ6_9DINO</name>
<dbReference type="AlphaFoldDB" id="A0A9P1CKJ6"/>
<comment type="caution">
    <text evidence="2">The sequence shown here is derived from an EMBL/GenBank/DDBJ whole genome shotgun (WGS) entry which is preliminary data.</text>
</comment>
<evidence type="ECO:0000256" key="1">
    <source>
        <dbReference type="SAM" id="MobiDB-lite"/>
    </source>
</evidence>
<protein>
    <submittedName>
        <fullName evidence="2">Uncharacterized protein</fullName>
    </submittedName>
</protein>
<evidence type="ECO:0000313" key="3">
    <source>
        <dbReference type="EMBL" id="CAL1147244.1"/>
    </source>
</evidence>
<dbReference type="Proteomes" id="UP001152797">
    <property type="component" value="Unassembled WGS sequence"/>
</dbReference>